<name>A0AAE3M4X2_9BACT</name>
<keyword evidence="3" id="KW-0169">Cobalamin biosynthesis</keyword>
<dbReference type="CDD" id="cd11645">
    <property type="entry name" value="Precorrin_2_C20_MT"/>
    <property type="match status" value="1"/>
</dbReference>
<keyword evidence="6" id="KW-0949">S-adenosyl-L-methionine</keyword>
<dbReference type="InterPro" id="IPR006364">
    <property type="entry name" value="CobI/CbiL/CobIJ_dom"/>
</dbReference>
<gene>
    <name evidence="9" type="primary">cobI</name>
    <name evidence="9" type="ORF">OM075_11680</name>
</gene>
<accession>A0AAE3M4X2</accession>
<protein>
    <submittedName>
        <fullName evidence="9">Precorrin-2 C(20)-methyltransferase</fullName>
        <ecNumber evidence="9">2.1.1.130</ecNumber>
    </submittedName>
</protein>
<keyword evidence="10" id="KW-1185">Reference proteome</keyword>
<organism evidence="9 10">
    <name type="scientific">Plebeiibacterium sediminum</name>
    <dbReference type="NCBI Taxonomy" id="2992112"/>
    <lineage>
        <taxon>Bacteria</taxon>
        <taxon>Pseudomonadati</taxon>
        <taxon>Bacteroidota</taxon>
        <taxon>Bacteroidia</taxon>
        <taxon>Marinilabiliales</taxon>
        <taxon>Marinilabiliaceae</taxon>
        <taxon>Plebeiibacterium</taxon>
    </lineage>
</organism>
<dbReference type="GO" id="GO:0030788">
    <property type="term" value="F:precorrin-2 C20-methyltransferase activity"/>
    <property type="evidence" value="ECO:0007669"/>
    <property type="project" value="UniProtKB-EC"/>
</dbReference>
<evidence type="ECO:0000313" key="9">
    <source>
        <dbReference type="EMBL" id="MCW3787133.1"/>
    </source>
</evidence>
<dbReference type="Pfam" id="PF00590">
    <property type="entry name" value="TP_methylase"/>
    <property type="match status" value="1"/>
</dbReference>
<comment type="pathway">
    <text evidence="1">Cofactor biosynthesis; adenosylcobalamin biosynthesis.</text>
</comment>
<dbReference type="AlphaFoldDB" id="A0AAE3M4X2"/>
<dbReference type="InterPro" id="IPR014777">
    <property type="entry name" value="4pyrrole_Mease_sub1"/>
</dbReference>
<evidence type="ECO:0000256" key="7">
    <source>
        <dbReference type="PIRNR" id="PIRNR036427"/>
    </source>
</evidence>
<dbReference type="EMBL" id="JAPDPJ010000024">
    <property type="protein sequence ID" value="MCW3787133.1"/>
    <property type="molecule type" value="Genomic_DNA"/>
</dbReference>
<dbReference type="PIRSF" id="PIRSF036427">
    <property type="entry name" value="Precrrn-2_mtase"/>
    <property type="match status" value="1"/>
</dbReference>
<dbReference type="InterPro" id="IPR035996">
    <property type="entry name" value="4pyrrol_Methylase_sf"/>
</dbReference>
<dbReference type="Proteomes" id="UP001209229">
    <property type="component" value="Unassembled WGS sequence"/>
</dbReference>
<keyword evidence="5 9" id="KW-0808">Transferase</keyword>
<dbReference type="NCBIfam" id="TIGR01467">
    <property type="entry name" value="cobI_cbiL"/>
    <property type="match status" value="1"/>
</dbReference>
<reference evidence="9" key="1">
    <citation type="submission" date="2022-10" db="EMBL/GenBank/DDBJ databases">
        <authorList>
            <person name="Yu W.X."/>
        </authorList>
    </citation>
    <scope>NUCLEOTIDE SEQUENCE</scope>
    <source>
        <strain evidence="9">AAT</strain>
    </source>
</reference>
<evidence type="ECO:0000256" key="3">
    <source>
        <dbReference type="ARBA" id="ARBA00022573"/>
    </source>
</evidence>
<evidence type="ECO:0000256" key="5">
    <source>
        <dbReference type="ARBA" id="ARBA00022679"/>
    </source>
</evidence>
<dbReference type="RefSeq" id="WP_301190698.1">
    <property type="nucleotide sequence ID" value="NZ_JAPDPJ010000024.1"/>
</dbReference>
<dbReference type="EC" id="2.1.1.130" evidence="9"/>
<dbReference type="InterPro" id="IPR000878">
    <property type="entry name" value="4pyrrol_Mease"/>
</dbReference>
<feature type="domain" description="Tetrapyrrole methylase" evidence="8">
    <location>
        <begin position="8"/>
        <end position="209"/>
    </location>
</feature>
<comment type="similarity">
    <text evidence="2 7">Belongs to the precorrin methyltransferase family.</text>
</comment>
<sequence length="232" mass="26017">MNKQNKGKLYGVGIGPGDPDLLTLKAVKAIGKADIICVPKSKEQTSTALAIVSEFIDDNACIEYMTFPMSKDVHVRIEARKQNAQLIEKHLNEGKNIAFLTLGDPMLYSTYSYILEYLNTDFEVETIPGIYSFAAISSLLNLPLCKDNDQLSVIGSFDKNASGMLELSDTTVCMKISRYKAQLYDFLTSHPQYKFVMITEAGKEKQQVYNNIEVLKEEVPYFSTAIIKKNKN</sequence>
<dbReference type="PANTHER" id="PTHR43467:SF2">
    <property type="entry name" value="COBALT-PRECORRIN-2 C(20)-METHYLTRANSFERASE"/>
    <property type="match status" value="1"/>
</dbReference>
<evidence type="ECO:0000256" key="6">
    <source>
        <dbReference type="ARBA" id="ARBA00022691"/>
    </source>
</evidence>
<evidence type="ECO:0000256" key="1">
    <source>
        <dbReference type="ARBA" id="ARBA00004953"/>
    </source>
</evidence>
<dbReference type="SUPFAM" id="SSF53790">
    <property type="entry name" value="Tetrapyrrole methylase"/>
    <property type="match status" value="1"/>
</dbReference>
<evidence type="ECO:0000256" key="2">
    <source>
        <dbReference type="ARBA" id="ARBA00005879"/>
    </source>
</evidence>
<evidence type="ECO:0000313" key="10">
    <source>
        <dbReference type="Proteomes" id="UP001209229"/>
    </source>
</evidence>
<proteinExistence type="inferred from homology"/>
<evidence type="ECO:0000259" key="8">
    <source>
        <dbReference type="Pfam" id="PF00590"/>
    </source>
</evidence>
<dbReference type="InterPro" id="IPR012382">
    <property type="entry name" value="CobI/CbiL"/>
</dbReference>
<dbReference type="Gene3D" id="3.40.1010.10">
    <property type="entry name" value="Cobalt-precorrin-4 Transmethylase, Domain 1"/>
    <property type="match status" value="1"/>
</dbReference>
<dbReference type="Gene3D" id="3.30.950.10">
    <property type="entry name" value="Methyltransferase, Cobalt-precorrin-4 Transmethylase, Domain 2"/>
    <property type="match status" value="1"/>
</dbReference>
<dbReference type="InterPro" id="IPR014776">
    <property type="entry name" value="4pyrrole_Mease_sub2"/>
</dbReference>
<keyword evidence="4 9" id="KW-0489">Methyltransferase</keyword>
<dbReference type="PANTHER" id="PTHR43467">
    <property type="entry name" value="COBALT-PRECORRIN-2 C(20)-METHYLTRANSFERASE"/>
    <property type="match status" value="1"/>
</dbReference>
<dbReference type="GO" id="GO:0032259">
    <property type="term" value="P:methylation"/>
    <property type="evidence" value="ECO:0007669"/>
    <property type="project" value="UniProtKB-KW"/>
</dbReference>
<evidence type="ECO:0000256" key="4">
    <source>
        <dbReference type="ARBA" id="ARBA00022603"/>
    </source>
</evidence>
<dbReference type="GO" id="GO:0009236">
    <property type="term" value="P:cobalamin biosynthetic process"/>
    <property type="evidence" value="ECO:0007669"/>
    <property type="project" value="UniProtKB-UniRule"/>
</dbReference>
<comment type="caution">
    <text evidence="9">The sequence shown here is derived from an EMBL/GenBank/DDBJ whole genome shotgun (WGS) entry which is preliminary data.</text>
</comment>